<gene>
    <name evidence="1" type="ORF">Air01nite_34910</name>
</gene>
<reference evidence="1 2" key="1">
    <citation type="submission" date="2021-01" db="EMBL/GenBank/DDBJ databases">
        <title>Whole genome shotgun sequence of Asanoa iriomotensis NBRC 100142.</title>
        <authorList>
            <person name="Komaki H."/>
            <person name="Tamura T."/>
        </authorList>
    </citation>
    <scope>NUCLEOTIDE SEQUENCE [LARGE SCALE GENOMIC DNA]</scope>
    <source>
        <strain evidence="1 2">NBRC 100142</strain>
    </source>
</reference>
<evidence type="ECO:0000313" key="1">
    <source>
        <dbReference type="EMBL" id="GIF57396.1"/>
    </source>
</evidence>
<dbReference type="EMBL" id="BONC01000022">
    <property type="protein sequence ID" value="GIF57396.1"/>
    <property type="molecule type" value="Genomic_DNA"/>
</dbReference>
<evidence type="ECO:0000313" key="2">
    <source>
        <dbReference type="Proteomes" id="UP000624325"/>
    </source>
</evidence>
<sequence length="160" mass="16596">MARPVLLNSCARAATAAEARFRIGYPLVPSRATRVVALDDVAASAVRAVAGHAWHHSRFYLLGSPDGLHLERVGSGESVPLAPELDGVDAVVMVAGTADGASAAATIGASCTVRGVMTAGLVLDDDETRDALAALRPYARVLMVPADVEDLVELLRAIRA</sequence>
<protein>
    <recommendedName>
        <fullName evidence="3">3-methyl-2-oxobutanoate hydroxymethyltransferase</fullName>
    </recommendedName>
</protein>
<accession>A0ABQ4C3M7</accession>
<organism evidence="1 2">
    <name type="scientific">Asanoa iriomotensis</name>
    <dbReference type="NCBI Taxonomy" id="234613"/>
    <lineage>
        <taxon>Bacteria</taxon>
        <taxon>Bacillati</taxon>
        <taxon>Actinomycetota</taxon>
        <taxon>Actinomycetes</taxon>
        <taxon>Micromonosporales</taxon>
        <taxon>Micromonosporaceae</taxon>
        <taxon>Asanoa</taxon>
    </lineage>
</organism>
<dbReference type="Proteomes" id="UP000624325">
    <property type="component" value="Unassembled WGS sequence"/>
</dbReference>
<evidence type="ECO:0008006" key="3">
    <source>
        <dbReference type="Google" id="ProtNLM"/>
    </source>
</evidence>
<comment type="caution">
    <text evidence="1">The sequence shown here is derived from an EMBL/GenBank/DDBJ whole genome shotgun (WGS) entry which is preliminary data.</text>
</comment>
<name>A0ABQ4C3M7_9ACTN</name>
<keyword evidence="2" id="KW-1185">Reference proteome</keyword>
<proteinExistence type="predicted"/>
<dbReference type="RefSeq" id="WP_203703563.1">
    <property type="nucleotide sequence ID" value="NZ_BAAALU010000016.1"/>
</dbReference>